<dbReference type="EMBL" id="JBJHZX010000076">
    <property type="protein sequence ID" value="MFL0198659.1"/>
    <property type="molecule type" value="Genomic_DNA"/>
</dbReference>
<dbReference type="Pfam" id="PF12799">
    <property type="entry name" value="LRR_4"/>
    <property type="match status" value="1"/>
</dbReference>
<evidence type="ECO:0000313" key="7">
    <source>
        <dbReference type="Proteomes" id="UP001623660"/>
    </source>
</evidence>
<dbReference type="InterPro" id="IPR001611">
    <property type="entry name" value="Leu-rich_rpt"/>
</dbReference>
<dbReference type="InterPro" id="IPR025875">
    <property type="entry name" value="Leu-rich_rpt_4"/>
</dbReference>
<sequence>MQTITANSDLTITGTGKVNNVTVEGAGANLDLQATSIGTILVNKEATGVQINIPSGTTVGTLNVNAPIAVTGTGIITTANLGASGTTIQTRPTTVDVTSGVTATVGGQATNSSNATVIVAVPTDSTPATPVSGGGGYTVPLTPIFISTTNSSIANDVATLGVVGTKATPTNTGIATAAITGGDIVITSVSEGKTTISVTDGASGSTAATIPVTVNADGSITLGTITKYVAATVTFKDPNLEHVIRIAINKSTGTIYKSDVENINDLDVSGCNIKDISGIENLANLQTLNLASNNITDISALSNLTNLQNLNLAYNTSIMNVIALSNLINLQNLNLEHDNINASDENTLAGCLPGCTISWP</sequence>
<protein>
    <submittedName>
        <fullName evidence="6">Leucine-rich repeat domain-containing protein</fullName>
    </submittedName>
</protein>
<dbReference type="RefSeq" id="WP_406794769.1">
    <property type="nucleotide sequence ID" value="NZ_JBJHZX010000076.1"/>
</dbReference>
<keyword evidence="5" id="KW-0966">Cell projection</keyword>
<keyword evidence="4" id="KW-0969">Cilium</keyword>
<dbReference type="PANTHER" id="PTHR45973">
    <property type="entry name" value="PROTEIN PHOSPHATASE 1 REGULATORY SUBUNIT SDS22-RELATED"/>
    <property type="match status" value="1"/>
</dbReference>
<dbReference type="InterPro" id="IPR050576">
    <property type="entry name" value="Cilia_flagella_integrity"/>
</dbReference>
<dbReference type="Gene3D" id="3.80.10.10">
    <property type="entry name" value="Ribonuclease Inhibitor"/>
    <property type="match status" value="1"/>
</dbReference>
<dbReference type="SUPFAM" id="SSF52058">
    <property type="entry name" value="L domain-like"/>
    <property type="match status" value="1"/>
</dbReference>
<keyword evidence="7" id="KW-1185">Reference proteome</keyword>
<evidence type="ECO:0000256" key="3">
    <source>
        <dbReference type="ARBA" id="ARBA00022737"/>
    </source>
</evidence>
<comment type="caution">
    <text evidence="6">The sequence shown here is derived from an EMBL/GenBank/DDBJ whole genome shotgun (WGS) entry which is preliminary data.</text>
</comment>
<dbReference type="PANTHER" id="PTHR45973:SF9">
    <property type="entry name" value="LEUCINE-RICH REPEAT-CONTAINING PROTEIN 46"/>
    <property type="match status" value="1"/>
</dbReference>
<dbReference type="PROSITE" id="PS51450">
    <property type="entry name" value="LRR"/>
    <property type="match status" value="2"/>
</dbReference>
<dbReference type="InterPro" id="IPR032675">
    <property type="entry name" value="LRR_dom_sf"/>
</dbReference>
<comment type="subcellular location">
    <subcellularLocation>
        <location evidence="1">Cell projection</location>
        <location evidence="1">Cilium</location>
    </subcellularLocation>
</comment>
<evidence type="ECO:0000313" key="6">
    <source>
        <dbReference type="EMBL" id="MFL0198659.1"/>
    </source>
</evidence>
<gene>
    <name evidence="6" type="ORF">ACJDU8_24340</name>
</gene>
<evidence type="ECO:0000256" key="5">
    <source>
        <dbReference type="ARBA" id="ARBA00023273"/>
    </source>
</evidence>
<reference evidence="6 7" key="1">
    <citation type="submission" date="2024-11" db="EMBL/GenBank/DDBJ databases">
        <authorList>
            <person name="Heng Y.C."/>
            <person name="Lim A.C.H."/>
            <person name="Lee J.K.Y."/>
            <person name="Kittelmann S."/>
        </authorList>
    </citation>
    <scope>NUCLEOTIDE SEQUENCE [LARGE SCALE GENOMIC DNA]</scope>
    <source>
        <strain evidence="6 7">WILCCON 0269</strain>
    </source>
</reference>
<evidence type="ECO:0000256" key="1">
    <source>
        <dbReference type="ARBA" id="ARBA00004138"/>
    </source>
</evidence>
<evidence type="ECO:0000256" key="4">
    <source>
        <dbReference type="ARBA" id="ARBA00023069"/>
    </source>
</evidence>
<keyword evidence="2" id="KW-0433">Leucine-rich repeat</keyword>
<name>A0ABW8SRV3_9CLOT</name>
<evidence type="ECO:0000256" key="2">
    <source>
        <dbReference type="ARBA" id="ARBA00022614"/>
    </source>
</evidence>
<proteinExistence type="predicted"/>
<accession>A0ABW8SRV3</accession>
<organism evidence="6 7">
    <name type="scientific">Candidatus Clostridium eludens</name>
    <dbReference type="NCBI Taxonomy" id="3381663"/>
    <lineage>
        <taxon>Bacteria</taxon>
        <taxon>Bacillati</taxon>
        <taxon>Bacillota</taxon>
        <taxon>Clostridia</taxon>
        <taxon>Eubacteriales</taxon>
        <taxon>Clostridiaceae</taxon>
        <taxon>Clostridium</taxon>
    </lineage>
</organism>
<keyword evidence="3" id="KW-0677">Repeat</keyword>
<dbReference type="Proteomes" id="UP001623660">
    <property type="component" value="Unassembled WGS sequence"/>
</dbReference>